<evidence type="ECO:0008006" key="4">
    <source>
        <dbReference type="Google" id="ProtNLM"/>
    </source>
</evidence>
<evidence type="ECO:0000313" key="3">
    <source>
        <dbReference type="Proteomes" id="UP000663090"/>
    </source>
</evidence>
<feature type="region of interest" description="Disordered" evidence="1">
    <location>
        <begin position="19"/>
        <end position="38"/>
    </location>
</feature>
<feature type="compositionally biased region" description="Polar residues" evidence="1">
    <location>
        <begin position="29"/>
        <end position="38"/>
    </location>
</feature>
<dbReference type="PROSITE" id="PS51257">
    <property type="entry name" value="PROKAR_LIPOPROTEIN"/>
    <property type="match status" value="1"/>
</dbReference>
<reference evidence="2 3" key="1">
    <citation type="submission" date="2021-02" db="EMBL/GenBank/DDBJ databases">
        <title>De Novo genome assembly of isolated myxobacteria.</title>
        <authorList>
            <person name="Stevens D.C."/>
        </authorList>
    </citation>
    <scope>NUCLEOTIDE SEQUENCE [LARGE SCALE GENOMIC DNA]</scope>
    <source>
        <strain evidence="2 3">SCHIC003</strain>
    </source>
</reference>
<name>A0ABX7NDW8_9BACT</name>
<proteinExistence type="predicted"/>
<sequence length="339" mass="35862">MRRIGSALLSVSLLVGCGPTGETPPPSDSPESQSAPLTTTDVDVAPECQGILTFVNTASFATLDAYLPSNAVANLVARRTTSPFTTLAQVSAVSLVGEYRLTQIEGGARAQGFIGGSCVGIVDELAVSTDDAAAIVSLVNTASPQGLHAVLPLAWNGATNLLNLRPFTSVQAIANTAGIGSVSIRGLRNTATMGYSIEALGAAVNGLPPDDWTVKFDFDFDEVDVMWSSGEDRITSATCFGIDPSSFPASWWGNRPNLADATEVRNYITSAVSTANRNHQIESEIVTEGLSDLESHIVGHTFKGCHLGIERGPWAGVQVSFFIDTTSNFRVMTQRHWVE</sequence>
<protein>
    <recommendedName>
        <fullName evidence="4">Lipoprotein</fullName>
    </recommendedName>
</protein>
<evidence type="ECO:0000313" key="2">
    <source>
        <dbReference type="EMBL" id="QSQ17021.1"/>
    </source>
</evidence>
<dbReference type="EMBL" id="CP071091">
    <property type="protein sequence ID" value="QSQ17021.1"/>
    <property type="molecule type" value="Genomic_DNA"/>
</dbReference>
<dbReference type="Proteomes" id="UP000663090">
    <property type="component" value="Chromosome"/>
</dbReference>
<evidence type="ECO:0000256" key="1">
    <source>
        <dbReference type="SAM" id="MobiDB-lite"/>
    </source>
</evidence>
<accession>A0ABX7NDW8</accession>
<keyword evidence="3" id="KW-1185">Reference proteome</keyword>
<organism evidence="2 3">
    <name type="scientific">Myxococcus landrumensis</name>
    <dbReference type="NCBI Taxonomy" id="2813577"/>
    <lineage>
        <taxon>Bacteria</taxon>
        <taxon>Pseudomonadati</taxon>
        <taxon>Myxococcota</taxon>
        <taxon>Myxococcia</taxon>
        <taxon>Myxococcales</taxon>
        <taxon>Cystobacterineae</taxon>
        <taxon>Myxococcaceae</taxon>
        <taxon>Myxococcus</taxon>
    </lineage>
</organism>
<gene>
    <name evidence="2" type="ORF">JY572_13610</name>
</gene>